<protein>
    <submittedName>
        <fullName evidence="3">Endonuclease</fullName>
    </submittedName>
</protein>
<dbReference type="InterPro" id="IPR038772">
    <property type="entry name" value="Sph/SMPD2-like"/>
</dbReference>
<accession>A0A4S8QFN2</accession>
<dbReference type="SUPFAM" id="SSF51101">
    <property type="entry name" value="Mannose-binding lectins"/>
    <property type="match status" value="1"/>
</dbReference>
<keyword evidence="4" id="KW-1185">Reference proteome</keyword>
<evidence type="ECO:0000313" key="4">
    <source>
        <dbReference type="Proteomes" id="UP000308760"/>
    </source>
</evidence>
<dbReference type="PANTHER" id="PTHR16320:SF1">
    <property type="entry name" value="SPHINGOMYELINASE DDB_G0288017"/>
    <property type="match status" value="1"/>
</dbReference>
<feature type="chain" id="PRO_5020752800" evidence="1">
    <location>
        <begin position="35"/>
        <end position="450"/>
    </location>
</feature>
<evidence type="ECO:0000313" key="3">
    <source>
        <dbReference type="EMBL" id="THV40129.1"/>
    </source>
</evidence>
<dbReference type="AlphaFoldDB" id="A0A4S8QFN2"/>
<dbReference type="InterPro" id="IPR001229">
    <property type="entry name" value="Jacalin-like_lectin_dom"/>
</dbReference>
<dbReference type="GO" id="GO:0004767">
    <property type="term" value="F:sphingomyelin phosphodiesterase activity"/>
    <property type="evidence" value="ECO:0007669"/>
    <property type="project" value="InterPro"/>
</dbReference>
<feature type="domain" description="Jacalin-type lectin" evidence="2">
    <location>
        <begin position="310"/>
        <end position="449"/>
    </location>
</feature>
<dbReference type="InterPro" id="IPR036691">
    <property type="entry name" value="Endo/exonu/phosph_ase_sf"/>
</dbReference>
<dbReference type="RefSeq" id="WP_136535474.1">
    <property type="nucleotide sequence ID" value="NZ_STGY01000057.1"/>
</dbReference>
<dbReference type="InterPro" id="IPR000300">
    <property type="entry name" value="IPPc"/>
</dbReference>
<evidence type="ECO:0000259" key="2">
    <source>
        <dbReference type="PROSITE" id="PS51752"/>
    </source>
</evidence>
<reference evidence="3 4" key="2">
    <citation type="submission" date="2019-05" db="EMBL/GenBank/DDBJ databases">
        <title>Glycomyces buryatensis sp. nov.</title>
        <authorList>
            <person name="Nikitina E."/>
        </authorList>
    </citation>
    <scope>NUCLEOTIDE SEQUENCE [LARGE SCALE GENOMIC DNA]</scope>
    <source>
        <strain evidence="3 4">18</strain>
    </source>
</reference>
<keyword evidence="3" id="KW-0255">Endonuclease</keyword>
<keyword evidence="1" id="KW-0732">Signal</keyword>
<gene>
    <name evidence="3" type="ORF">FAB82_15635</name>
</gene>
<organism evidence="3 4">
    <name type="scientific">Glycomyces buryatensis</name>
    <dbReference type="NCBI Taxonomy" id="2570927"/>
    <lineage>
        <taxon>Bacteria</taxon>
        <taxon>Bacillati</taxon>
        <taxon>Actinomycetota</taxon>
        <taxon>Actinomycetes</taxon>
        <taxon>Glycomycetales</taxon>
        <taxon>Glycomycetaceae</taxon>
        <taxon>Glycomyces</taxon>
    </lineage>
</organism>
<dbReference type="GO" id="GO:0016791">
    <property type="term" value="F:phosphatase activity"/>
    <property type="evidence" value="ECO:0007669"/>
    <property type="project" value="InterPro"/>
</dbReference>
<evidence type="ECO:0000256" key="1">
    <source>
        <dbReference type="SAM" id="SignalP"/>
    </source>
</evidence>
<dbReference type="PROSITE" id="PS51752">
    <property type="entry name" value="JACALIN_LECTIN"/>
    <property type="match status" value="1"/>
</dbReference>
<name>A0A4S8QFN2_9ACTN</name>
<dbReference type="GO" id="GO:0005737">
    <property type="term" value="C:cytoplasm"/>
    <property type="evidence" value="ECO:0007669"/>
    <property type="project" value="TreeGrafter"/>
</dbReference>
<dbReference type="EMBL" id="STGY01000057">
    <property type="protein sequence ID" value="THV40129.1"/>
    <property type="molecule type" value="Genomic_DNA"/>
</dbReference>
<dbReference type="Proteomes" id="UP000308760">
    <property type="component" value="Unassembled WGS sequence"/>
</dbReference>
<dbReference type="SMART" id="SM00915">
    <property type="entry name" value="Jacalin"/>
    <property type="match status" value="1"/>
</dbReference>
<dbReference type="Gene3D" id="3.60.10.10">
    <property type="entry name" value="Endonuclease/exonuclease/phosphatase"/>
    <property type="match status" value="1"/>
</dbReference>
<keyword evidence="3" id="KW-0540">Nuclease</keyword>
<dbReference type="InterPro" id="IPR036404">
    <property type="entry name" value="Jacalin-like_lectin_dom_sf"/>
</dbReference>
<dbReference type="Gene3D" id="2.100.10.30">
    <property type="entry name" value="Jacalin-like lectin domain"/>
    <property type="match status" value="1"/>
</dbReference>
<reference evidence="4" key="1">
    <citation type="submission" date="2019-04" db="EMBL/GenBank/DDBJ databases">
        <title>Nocardioides xinjiangensis sp. nov.</title>
        <authorList>
            <person name="Liu S."/>
        </authorList>
    </citation>
    <scope>NUCLEOTIDE SEQUENCE [LARGE SCALE GENOMIC DNA]</scope>
    <source>
        <strain evidence="4">18</strain>
    </source>
</reference>
<proteinExistence type="predicted"/>
<keyword evidence="3" id="KW-0378">Hydrolase</keyword>
<dbReference type="GO" id="GO:0004519">
    <property type="term" value="F:endonuclease activity"/>
    <property type="evidence" value="ECO:0007669"/>
    <property type="project" value="UniProtKB-KW"/>
</dbReference>
<dbReference type="SUPFAM" id="SSF56219">
    <property type="entry name" value="DNase I-like"/>
    <property type="match status" value="1"/>
</dbReference>
<dbReference type="Pfam" id="PF01419">
    <property type="entry name" value="Jacalin"/>
    <property type="match status" value="1"/>
</dbReference>
<dbReference type="PANTHER" id="PTHR16320">
    <property type="entry name" value="SPHINGOMYELINASE FAMILY MEMBER"/>
    <property type="match status" value="1"/>
</dbReference>
<sequence>MRSPARLAALVSTAVLGAAGIGLTAAGSAAPAGAQTETTAAGELSVLSYNIAGLPLGLGDGDPETNTPIIGSRLGPYNLVNVQEDFNYHAALYEADDHEYRTSTSGGVPFGDGLNTLSDIAFEDFERVEWDDCSSGSGDCLTPKGFTFMRARLAEGAWVDVYNLHTDAGSESGDLGARAKNLEQVGDFMATHSAGNAVIVYGDTNTRYTREGDTIAEFAAGNGLTDAWVEEVRGGTAPNKGDEALVCEDETVDEQCEVVDKVLYRSGDHVRLDASSYRNEHAEFRDEAGGNLSDHYPIAVDFAWSTSEDFVMSDQFGGPHGDFFNDIDDLSAGAGASELLLRGNERVDQIGLTLADGTALAHGGSGGTAASLVLESGEYPTGLELCQGQRDGRTRIFSARFTTSTGRTVETGTETGDCTAFEAPSGWQIAGFHGRAGAEVDKLGVIYTQR</sequence>
<comment type="caution">
    <text evidence="3">The sequence shown here is derived from an EMBL/GenBank/DDBJ whole genome shotgun (WGS) entry which is preliminary data.</text>
</comment>
<dbReference type="Pfam" id="PF22669">
    <property type="entry name" value="Exo_endo_phos2"/>
    <property type="match status" value="1"/>
</dbReference>
<feature type="signal peptide" evidence="1">
    <location>
        <begin position="1"/>
        <end position="34"/>
    </location>
</feature>
<dbReference type="OrthoDB" id="7316663at2"/>
<dbReference type="CDD" id="cd09615">
    <property type="entry name" value="Jacalin_EEP"/>
    <property type="match status" value="1"/>
</dbReference>
<dbReference type="GO" id="GO:0046856">
    <property type="term" value="P:phosphatidylinositol dephosphorylation"/>
    <property type="evidence" value="ECO:0007669"/>
    <property type="project" value="InterPro"/>
</dbReference>